<feature type="region of interest" description="Disordered" evidence="1">
    <location>
        <begin position="1"/>
        <end position="23"/>
    </location>
</feature>
<keyword evidence="3" id="KW-1185">Reference proteome</keyword>
<reference evidence="2" key="1">
    <citation type="submission" date="2020-09" db="EMBL/GenBank/DDBJ databases">
        <authorList>
            <person name="Kikuchi T."/>
        </authorList>
    </citation>
    <scope>NUCLEOTIDE SEQUENCE</scope>
    <source>
        <strain evidence="2">Ka4C1</strain>
    </source>
</reference>
<evidence type="ECO:0000256" key="1">
    <source>
        <dbReference type="SAM" id="MobiDB-lite"/>
    </source>
</evidence>
<protein>
    <submittedName>
        <fullName evidence="2">(pine wood nematode) hypothetical protein</fullName>
    </submittedName>
</protein>
<gene>
    <name evidence="2" type="ORF">BXYJ_LOCUS2372</name>
</gene>
<proteinExistence type="predicted"/>
<dbReference type="Proteomes" id="UP000659654">
    <property type="component" value="Unassembled WGS sequence"/>
</dbReference>
<name>A0A7I8XQ49_BURXY</name>
<evidence type="ECO:0000313" key="3">
    <source>
        <dbReference type="Proteomes" id="UP000659654"/>
    </source>
</evidence>
<dbReference type="EMBL" id="CAJFCV020000001">
    <property type="protein sequence ID" value="CAG9088091.1"/>
    <property type="molecule type" value="Genomic_DNA"/>
</dbReference>
<dbReference type="AlphaFoldDB" id="A0A7I8XQ49"/>
<organism evidence="2 3">
    <name type="scientific">Bursaphelenchus xylophilus</name>
    <name type="common">Pinewood nematode worm</name>
    <name type="synonym">Aphelenchoides xylophilus</name>
    <dbReference type="NCBI Taxonomy" id="6326"/>
    <lineage>
        <taxon>Eukaryota</taxon>
        <taxon>Metazoa</taxon>
        <taxon>Ecdysozoa</taxon>
        <taxon>Nematoda</taxon>
        <taxon>Chromadorea</taxon>
        <taxon>Rhabditida</taxon>
        <taxon>Tylenchina</taxon>
        <taxon>Tylenchomorpha</taxon>
        <taxon>Aphelenchoidea</taxon>
        <taxon>Aphelenchoididae</taxon>
        <taxon>Bursaphelenchus</taxon>
    </lineage>
</organism>
<accession>A0A7I8XQ49</accession>
<evidence type="ECO:0000313" key="2">
    <source>
        <dbReference type="EMBL" id="CAD5211325.1"/>
    </source>
</evidence>
<dbReference type="EMBL" id="CAJFDI010000001">
    <property type="protein sequence ID" value="CAD5211325.1"/>
    <property type="molecule type" value="Genomic_DNA"/>
</dbReference>
<comment type="caution">
    <text evidence="2">The sequence shown here is derived from an EMBL/GenBank/DDBJ whole genome shotgun (WGS) entry which is preliminary data.</text>
</comment>
<sequence>MSSTSTTSSRHSGDESAVQAMAPTPNTAAVPVFGVGERSTCEYDTKKLSKESNFMAGEEYCKARRKSPCYCGIQPKLALIHLLQRDVSIPAQFEHCKTYNVV</sequence>
<dbReference type="Proteomes" id="UP000582659">
    <property type="component" value="Unassembled WGS sequence"/>
</dbReference>